<reference evidence="4" key="1">
    <citation type="submission" date="2017-04" db="EMBL/GenBank/DDBJ databases">
        <authorList>
            <person name="Varghese N."/>
            <person name="Submissions S."/>
        </authorList>
    </citation>
    <scope>NUCLEOTIDE SEQUENCE [LARGE SCALE GENOMIC DNA]</scope>
    <source>
        <strain evidence="4">NIO-1021</strain>
    </source>
</reference>
<protein>
    <submittedName>
        <fullName evidence="3">TadE-like protein</fullName>
    </submittedName>
</protein>
<accession>A0A1X7DQ34</accession>
<feature type="domain" description="TadE-like" evidence="2">
    <location>
        <begin position="18"/>
        <end position="60"/>
    </location>
</feature>
<proteinExistence type="predicted"/>
<feature type="transmembrane region" description="Helical" evidence="1">
    <location>
        <begin position="24"/>
        <end position="45"/>
    </location>
</feature>
<dbReference type="InterPro" id="IPR012495">
    <property type="entry name" value="TadE-like_dom"/>
</dbReference>
<sequence>MPSTASRASDPALDLDAGNAVAEYVMVLALAIVLFGLILQVGFALHVRNTLIDAAAAGARYASLADRTDEDGIARTRGIITDTVGASYARDISVSRTSVGSLPAVEIRVVSPLPVVATLGPPRALEVSGHAVDMDS</sequence>
<dbReference type="RefSeq" id="WP_240505730.1">
    <property type="nucleotide sequence ID" value="NZ_FXAC01000014.1"/>
</dbReference>
<evidence type="ECO:0000256" key="1">
    <source>
        <dbReference type="SAM" id="Phobius"/>
    </source>
</evidence>
<keyword evidence="1" id="KW-0812">Transmembrane</keyword>
<organism evidence="3 4">
    <name type="scientific">Kocuria marina subsp. indica</name>
    <dbReference type="NCBI Taxonomy" id="1049583"/>
    <lineage>
        <taxon>Bacteria</taxon>
        <taxon>Bacillati</taxon>
        <taxon>Actinomycetota</taxon>
        <taxon>Actinomycetes</taxon>
        <taxon>Micrococcales</taxon>
        <taxon>Micrococcaceae</taxon>
        <taxon>Kocuria</taxon>
    </lineage>
</organism>
<gene>
    <name evidence="3" type="ORF">SAMN06296028_1143</name>
</gene>
<dbReference type="EMBL" id="FXAC01000014">
    <property type="protein sequence ID" value="SMF19567.1"/>
    <property type="molecule type" value="Genomic_DNA"/>
</dbReference>
<keyword evidence="1" id="KW-0472">Membrane</keyword>
<dbReference type="Pfam" id="PF07811">
    <property type="entry name" value="TadE"/>
    <property type="match status" value="1"/>
</dbReference>
<evidence type="ECO:0000313" key="3">
    <source>
        <dbReference type="EMBL" id="SMF19567.1"/>
    </source>
</evidence>
<dbReference type="Proteomes" id="UP000192929">
    <property type="component" value="Unassembled WGS sequence"/>
</dbReference>
<keyword evidence="4" id="KW-1185">Reference proteome</keyword>
<evidence type="ECO:0000259" key="2">
    <source>
        <dbReference type="Pfam" id="PF07811"/>
    </source>
</evidence>
<dbReference type="AlphaFoldDB" id="A0A1X7DQ34"/>
<keyword evidence="1" id="KW-1133">Transmembrane helix</keyword>
<evidence type="ECO:0000313" key="4">
    <source>
        <dbReference type="Proteomes" id="UP000192929"/>
    </source>
</evidence>
<name>A0A1X7DQ34_9MICC</name>